<keyword evidence="4" id="KW-0238">DNA-binding</keyword>
<feature type="compositionally biased region" description="Basic and acidic residues" evidence="7">
    <location>
        <begin position="751"/>
        <end position="765"/>
    </location>
</feature>
<name>A0AAD1ZM62_9LAMI</name>
<evidence type="ECO:0000256" key="6">
    <source>
        <dbReference type="ARBA" id="ARBA00023242"/>
    </source>
</evidence>
<evidence type="ECO:0000256" key="1">
    <source>
        <dbReference type="ARBA" id="ARBA00004123"/>
    </source>
</evidence>
<dbReference type="InterPro" id="IPR017930">
    <property type="entry name" value="Myb_dom"/>
</dbReference>
<evidence type="ECO:0000259" key="9">
    <source>
        <dbReference type="PROSITE" id="PS51294"/>
    </source>
</evidence>
<dbReference type="SUPFAM" id="SSF46689">
    <property type="entry name" value="Homeodomain-like"/>
    <property type="match status" value="2"/>
</dbReference>
<feature type="region of interest" description="Disordered" evidence="7">
    <location>
        <begin position="95"/>
        <end position="130"/>
    </location>
</feature>
<reference evidence="10" key="1">
    <citation type="submission" date="2023-05" db="EMBL/GenBank/DDBJ databases">
        <authorList>
            <person name="Huff M."/>
        </authorList>
    </citation>
    <scope>NUCLEOTIDE SEQUENCE</scope>
</reference>
<accession>A0AAD1ZM62</accession>
<feature type="region of interest" description="Disordered" evidence="7">
    <location>
        <begin position="296"/>
        <end position="347"/>
    </location>
</feature>
<dbReference type="EMBL" id="OU503047">
    <property type="protein sequence ID" value="CAI9772351.1"/>
    <property type="molecule type" value="Genomic_DNA"/>
</dbReference>
<feature type="domain" description="HTH myb-type" evidence="9">
    <location>
        <begin position="176"/>
        <end position="231"/>
    </location>
</feature>
<dbReference type="GO" id="GO:0000978">
    <property type="term" value="F:RNA polymerase II cis-regulatory region sequence-specific DNA binding"/>
    <property type="evidence" value="ECO:0007669"/>
    <property type="project" value="TreeGrafter"/>
</dbReference>
<dbReference type="FunFam" id="1.10.10.60:FF:000010">
    <property type="entry name" value="Transcriptional activator Myb isoform A"/>
    <property type="match status" value="1"/>
</dbReference>
<dbReference type="Gene3D" id="1.10.10.60">
    <property type="entry name" value="Homeodomain-like"/>
    <property type="match status" value="3"/>
</dbReference>
<dbReference type="Pfam" id="PF00249">
    <property type="entry name" value="Myb_DNA-binding"/>
    <property type="match status" value="3"/>
</dbReference>
<feature type="domain" description="Myb-like" evidence="8">
    <location>
        <begin position="176"/>
        <end position="227"/>
    </location>
</feature>
<keyword evidence="3" id="KW-0805">Transcription regulation</keyword>
<dbReference type="FunFam" id="1.10.10.60:FF:000016">
    <property type="entry name" value="Transcriptional activator Myb isoform A"/>
    <property type="match status" value="1"/>
</dbReference>
<dbReference type="GO" id="GO:0005634">
    <property type="term" value="C:nucleus"/>
    <property type="evidence" value="ECO:0007669"/>
    <property type="project" value="UniProtKB-SubCell"/>
</dbReference>
<dbReference type="PANTHER" id="PTHR45614">
    <property type="entry name" value="MYB PROTEIN-RELATED"/>
    <property type="match status" value="1"/>
</dbReference>
<dbReference type="InterPro" id="IPR050560">
    <property type="entry name" value="MYB_TF"/>
</dbReference>
<proteinExistence type="predicted"/>
<dbReference type="GO" id="GO:0000981">
    <property type="term" value="F:DNA-binding transcription factor activity, RNA polymerase II-specific"/>
    <property type="evidence" value="ECO:0007669"/>
    <property type="project" value="TreeGrafter"/>
</dbReference>
<dbReference type="PROSITE" id="PS51294">
    <property type="entry name" value="HTH_MYB"/>
    <property type="match status" value="3"/>
</dbReference>
<keyword evidence="5" id="KW-0804">Transcription</keyword>
<dbReference type="PROSITE" id="PS50090">
    <property type="entry name" value="MYB_LIKE"/>
    <property type="match status" value="3"/>
</dbReference>
<feature type="compositionally biased region" description="Polar residues" evidence="7">
    <location>
        <begin position="118"/>
        <end position="130"/>
    </location>
</feature>
<dbReference type="InterPro" id="IPR001005">
    <property type="entry name" value="SANT/Myb"/>
</dbReference>
<evidence type="ECO:0000313" key="10">
    <source>
        <dbReference type="EMBL" id="CAI9772351.1"/>
    </source>
</evidence>
<gene>
    <name evidence="10" type="ORF">FPE_LOCUS19781</name>
</gene>
<evidence type="ECO:0000256" key="3">
    <source>
        <dbReference type="ARBA" id="ARBA00023015"/>
    </source>
</evidence>
<sequence length="1134" mass="125251">MGTTEARSLLLQPVRRIRLQHSISNLELLLFTASALQPLGFRLQFGSSAASAQSTIITQQTADHFIFNGHLGFKIYSCWIEAQFDFPVYQANMETDRRSNTPSDATRESVERVRPSHGRTSGPTRRSTKGQWTLEEDEILRIAVQRLKGKNWKKIAECFKNRTDVQCLHRWQKVLNPELVKGPWSKEEDEIIIDLVKKFGPKKWSSIAQHLPGRIGKQCRERWHNHLNPGINKEAWTQEEELALIRAHQIYGNKWAELTKFLPGRSDNAIKNHWNSSVKKKLDMFLASGLLSQFQGPPLVSHPDQSTASSSSKVQQSSGDDSALKDGVEGEEVSECSQGPDGGFSQSSIDMVNTVVQNRGVCRVTEELSHEIDPSSRLAPCSEDYRPTFQETTFSMPEVPCELGGSTKFLEHDFSLDWGTLTGRDWQLNPNELPDISLSDLAQESSGLFMQALIGDNNHETVTCMGSSSSTSMGNMVVSYDTPNPIVNSDCRKMYPEPGHDGCCPSEIVINRINGPTDSLHYQSSNFQIPENETFALQSCCSMRSDMMGTSSSLPSPVPPNDGPLVFLMDSNQFNDSSQGNAERESVPSMHNGFVYANESGCFPCDDGSDGTSVKEQQEEAKDMPKLVPVNDFSSSISDDIQSGPSMDKDPVVTDEHRDSGVLFYEPPRFPSLDIPFFCCDLIQSGADMQQEYSPLGIRQLMKSSMTPFKLWDSPSRDNSPDAVLKSAAKTFTGTPSILKKRHRDFVSPLSEKRNEKKLESDLKQESFSNSTSNFSRLGVMFDECVDQKGSIMVSSPEDKRNCKASCVDREKLNPTFVKGKQDANGSMSISESGMIEKPFNSSEALTKVKEPNAITDVNIKAGGTDAAETVKELNGILVEHDMNDLLFFSPDRFGIRSDRAIGLSAKALGNKFSKRLDADSKHVATLSSPEISCLSVFCSPRMCAKKDGTKLALTSSLQPSNYLASKDESSSKGVHIDNKSTFEGTPFKINIESPSAWKSPWFANSFLPGPGVDTDITIEDIGYFMSPGDQGYDAIGLMKQLGEQTASALADAKEILGDETPETIMKGKCFTNREADKENIGSPAHRSLSTSNVLTERRILDFSECGTPKKETGNFSSNISFSSPSSYLLKSCR</sequence>
<feature type="domain" description="Myb-like" evidence="8">
    <location>
        <begin position="124"/>
        <end position="175"/>
    </location>
</feature>
<dbReference type="FunFam" id="1.10.10.60:FF:000324">
    <property type="entry name" value="Transcription factor MYB3R-2"/>
    <property type="match status" value="1"/>
</dbReference>
<feature type="domain" description="Myb-like" evidence="8">
    <location>
        <begin position="228"/>
        <end position="278"/>
    </location>
</feature>
<keyword evidence="11" id="KW-1185">Reference proteome</keyword>
<comment type="subcellular location">
    <subcellularLocation>
        <location evidence="1">Nucleus</location>
    </subcellularLocation>
</comment>
<dbReference type="InterPro" id="IPR009057">
    <property type="entry name" value="Homeodomain-like_sf"/>
</dbReference>
<feature type="domain" description="HTH myb-type" evidence="9">
    <location>
        <begin position="232"/>
        <end position="282"/>
    </location>
</feature>
<keyword evidence="6" id="KW-0539">Nucleus</keyword>
<dbReference type="Proteomes" id="UP000834106">
    <property type="component" value="Chromosome 12"/>
</dbReference>
<evidence type="ECO:0000313" key="11">
    <source>
        <dbReference type="Proteomes" id="UP000834106"/>
    </source>
</evidence>
<feature type="compositionally biased region" description="Basic and acidic residues" evidence="7">
    <location>
        <begin position="95"/>
        <end position="114"/>
    </location>
</feature>
<evidence type="ECO:0000256" key="4">
    <source>
        <dbReference type="ARBA" id="ARBA00023125"/>
    </source>
</evidence>
<dbReference type="SMART" id="SM00717">
    <property type="entry name" value="SANT"/>
    <property type="match status" value="3"/>
</dbReference>
<feature type="domain" description="HTH myb-type" evidence="9">
    <location>
        <begin position="124"/>
        <end position="175"/>
    </location>
</feature>
<feature type="compositionally biased region" description="Low complexity" evidence="7">
    <location>
        <begin position="304"/>
        <end position="321"/>
    </location>
</feature>
<dbReference type="CDD" id="cd00167">
    <property type="entry name" value="SANT"/>
    <property type="match status" value="3"/>
</dbReference>
<evidence type="ECO:0000256" key="5">
    <source>
        <dbReference type="ARBA" id="ARBA00023163"/>
    </source>
</evidence>
<dbReference type="PANTHER" id="PTHR45614:SF266">
    <property type="entry name" value="TRANSCRIPTION FACTOR MYB3R-4"/>
    <property type="match status" value="1"/>
</dbReference>
<organism evidence="10 11">
    <name type="scientific">Fraxinus pennsylvanica</name>
    <dbReference type="NCBI Taxonomy" id="56036"/>
    <lineage>
        <taxon>Eukaryota</taxon>
        <taxon>Viridiplantae</taxon>
        <taxon>Streptophyta</taxon>
        <taxon>Embryophyta</taxon>
        <taxon>Tracheophyta</taxon>
        <taxon>Spermatophyta</taxon>
        <taxon>Magnoliopsida</taxon>
        <taxon>eudicotyledons</taxon>
        <taxon>Gunneridae</taxon>
        <taxon>Pentapetalae</taxon>
        <taxon>asterids</taxon>
        <taxon>lamiids</taxon>
        <taxon>Lamiales</taxon>
        <taxon>Oleaceae</taxon>
        <taxon>Oleeae</taxon>
        <taxon>Fraxinus</taxon>
    </lineage>
</organism>
<dbReference type="AlphaFoldDB" id="A0AAD1ZM62"/>
<protein>
    <submittedName>
        <fullName evidence="10">Uncharacterized protein</fullName>
    </submittedName>
</protein>
<evidence type="ECO:0000256" key="2">
    <source>
        <dbReference type="ARBA" id="ARBA00022737"/>
    </source>
</evidence>
<evidence type="ECO:0000259" key="8">
    <source>
        <dbReference type="PROSITE" id="PS50090"/>
    </source>
</evidence>
<feature type="region of interest" description="Disordered" evidence="7">
    <location>
        <begin position="743"/>
        <end position="765"/>
    </location>
</feature>
<evidence type="ECO:0000256" key="7">
    <source>
        <dbReference type="SAM" id="MobiDB-lite"/>
    </source>
</evidence>
<keyword evidence="2" id="KW-0677">Repeat</keyword>